<feature type="transmembrane region" description="Helical" evidence="1">
    <location>
        <begin position="6"/>
        <end position="27"/>
    </location>
</feature>
<dbReference type="InterPro" id="IPR009732">
    <property type="entry name" value="DUF1304"/>
</dbReference>
<gene>
    <name evidence="2" type="ORF">NCTC8502_00582</name>
</gene>
<proteinExistence type="predicted"/>
<evidence type="ECO:0000313" key="3">
    <source>
        <dbReference type="Proteomes" id="UP000249400"/>
    </source>
</evidence>
<dbReference type="PANTHER" id="PTHR38446:SF1">
    <property type="entry name" value="BLL0914 PROTEIN"/>
    <property type="match status" value="1"/>
</dbReference>
<evidence type="ECO:0000256" key="1">
    <source>
        <dbReference type="SAM" id="Phobius"/>
    </source>
</evidence>
<accession>A0ABY1VSS6</accession>
<evidence type="ECO:0000313" key="2">
    <source>
        <dbReference type="EMBL" id="SQH35901.1"/>
    </source>
</evidence>
<sequence length="79" mass="9646">MEILAYILTALVTLEHFYILYLEMFTIESKSGVRQSRVIQRLFGSRDYFWLCHQPNFGDLFIFRLCDYRRSFWGSYDEE</sequence>
<dbReference type="PANTHER" id="PTHR38446">
    <property type="entry name" value="BLL0914 PROTEIN"/>
    <property type="match status" value="1"/>
</dbReference>
<dbReference type="EMBL" id="LS483429">
    <property type="protein sequence ID" value="SQH35901.1"/>
    <property type="molecule type" value="Genomic_DNA"/>
</dbReference>
<name>A0ABY1VSS6_HAEAE</name>
<protein>
    <submittedName>
        <fullName evidence="2">Integral membrane protein</fullName>
    </submittedName>
</protein>
<keyword evidence="1" id="KW-0812">Transmembrane</keyword>
<keyword evidence="3" id="KW-1185">Reference proteome</keyword>
<keyword evidence="1" id="KW-0472">Membrane</keyword>
<keyword evidence="1" id="KW-1133">Transmembrane helix</keyword>
<reference evidence="2 3" key="1">
    <citation type="submission" date="2018-06" db="EMBL/GenBank/DDBJ databases">
        <authorList>
            <consortium name="Pathogen Informatics"/>
            <person name="Doyle S."/>
        </authorList>
    </citation>
    <scope>NUCLEOTIDE SEQUENCE [LARGE SCALE GENOMIC DNA]</scope>
    <source>
        <strain evidence="2 3">NCTC8502</strain>
    </source>
</reference>
<organism evidence="2 3">
    <name type="scientific">Haemophilus aegyptius</name>
    <dbReference type="NCBI Taxonomy" id="197575"/>
    <lineage>
        <taxon>Bacteria</taxon>
        <taxon>Pseudomonadati</taxon>
        <taxon>Pseudomonadota</taxon>
        <taxon>Gammaproteobacteria</taxon>
        <taxon>Pasteurellales</taxon>
        <taxon>Pasteurellaceae</taxon>
        <taxon>Haemophilus</taxon>
    </lineage>
</organism>
<dbReference type="Proteomes" id="UP000249400">
    <property type="component" value="Chromosome 1"/>
</dbReference>